<feature type="non-terminal residue" evidence="8">
    <location>
        <position position="277"/>
    </location>
</feature>
<dbReference type="PANTHER" id="PTHR23501">
    <property type="entry name" value="MAJOR FACILITATOR SUPERFAMILY"/>
    <property type="match status" value="1"/>
</dbReference>
<evidence type="ECO:0000256" key="3">
    <source>
        <dbReference type="ARBA" id="ARBA00022989"/>
    </source>
</evidence>
<dbReference type="SUPFAM" id="SSF103473">
    <property type="entry name" value="MFS general substrate transporter"/>
    <property type="match status" value="1"/>
</dbReference>
<dbReference type="AlphaFoldDB" id="A0A021VMR4"/>
<evidence type="ECO:0000313" key="9">
    <source>
        <dbReference type="Proteomes" id="UP000019753"/>
    </source>
</evidence>
<protein>
    <submittedName>
        <fullName evidence="8">MFS transporter</fullName>
    </submittedName>
</protein>
<accession>A0A021VMR4</accession>
<feature type="compositionally biased region" description="Pro residues" evidence="5">
    <location>
        <begin position="52"/>
        <end position="63"/>
    </location>
</feature>
<dbReference type="Proteomes" id="UP000019753">
    <property type="component" value="Unassembled WGS sequence"/>
</dbReference>
<sequence>MTAGTTPPSVPTPGTPGPTGTTTSTTTTTSATTTSAAATRTVAPATAGAPSTPSPPTPGPPTRGPLLSGPYRAVTLGMVALITLSAFEALAVTTAMPIVAAELGGLSLYAMAFAGPVATGVVGMVGGGMWTDRAGPARPLLVGVAVFAAGLLVAGTAATMATVVVGRVLQGLGSGMLIVAVYVVVARVFPDDLRPRVFAAFAAAWVLPSVVGPAVAGLVAEHLGWRWVFLAVPVLALPALLAVQPTLRSLHGPVASEPPASGPEPEPAGPPEPDATG</sequence>
<gene>
    <name evidence="8" type="ORF">N866_09015</name>
</gene>
<feature type="compositionally biased region" description="Pro residues" evidence="5">
    <location>
        <begin position="260"/>
        <end position="277"/>
    </location>
</feature>
<feature type="compositionally biased region" description="Low complexity" evidence="5">
    <location>
        <begin position="18"/>
        <end position="51"/>
    </location>
</feature>
<dbReference type="Pfam" id="PF07690">
    <property type="entry name" value="MFS_1"/>
    <property type="match status" value="1"/>
</dbReference>
<dbReference type="Gene3D" id="1.20.1250.20">
    <property type="entry name" value="MFS general substrate transporter like domains"/>
    <property type="match status" value="1"/>
</dbReference>
<feature type="domain" description="Major facilitator superfamily (MFS) profile" evidence="7">
    <location>
        <begin position="74"/>
        <end position="277"/>
    </location>
</feature>
<organism evidence="8 9">
    <name type="scientific">Actinotalea ferrariae CF5-4</name>
    <dbReference type="NCBI Taxonomy" id="948458"/>
    <lineage>
        <taxon>Bacteria</taxon>
        <taxon>Bacillati</taxon>
        <taxon>Actinomycetota</taxon>
        <taxon>Actinomycetes</taxon>
        <taxon>Micrococcales</taxon>
        <taxon>Cellulomonadaceae</taxon>
        <taxon>Actinotalea</taxon>
    </lineage>
</organism>
<feature type="transmembrane region" description="Helical" evidence="6">
    <location>
        <begin position="225"/>
        <end position="243"/>
    </location>
</feature>
<feature type="transmembrane region" description="Helical" evidence="6">
    <location>
        <begin position="140"/>
        <end position="165"/>
    </location>
</feature>
<feature type="region of interest" description="Disordered" evidence="5">
    <location>
        <begin position="1"/>
        <end position="66"/>
    </location>
</feature>
<dbReference type="GO" id="GO:0022857">
    <property type="term" value="F:transmembrane transporter activity"/>
    <property type="evidence" value="ECO:0007669"/>
    <property type="project" value="InterPro"/>
</dbReference>
<feature type="region of interest" description="Disordered" evidence="5">
    <location>
        <begin position="252"/>
        <end position="277"/>
    </location>
</feature>
<dbReference type="InterPro" id="IPR036259">
    <property type="entry name" value="MFS_trans_sf"/>
</dbReference>
<comment type="subcellular location">
    <subcellularLocation>
        <location evidence="1">Cell membrane</location>
        <topology evidence="1">Multi-pass membrane protein</topology>
    </subcellularLocation>
</comment>
<dbReference type="InterPro" id="IPR011701">
    <property type="entry name" value="MFS"/>
</dbReference>
<name>A0A021VMR4_9CELL</name>
<evidence type="ECO:0000313" key="8">
    <source>
        <dbReference type="EMBL" id="EYR62383.1"/>
    </source>
</evidence>
<feature type="transmembrane region" description="Helical" evidence="6">
    <location>
        <begin position="73"/>
        <end position="100"/>
    </location>
</feature>
<keyword evidence="4 6" id="KW-0472">Membrane</keyword>
<evidence type="ECO:0000256" key="5">
    <source>
        <dbReference type="SAM" id="MobiDB-lite"/>
    </source>
</evidence>
<feature type="transmembrane region" description="Helical" evidence="6">
    <location>
        <begin position="171"/>
        <end position="190"/>
    </location>
</feature>
<proteinExistence type="predicted"/>
<dbReference type="PANTHER" id="PTHR23501:SF154">
    <property type="entry name" value="MULTIDRUG-EFFLUX TRANSPORTER RV1634-RELATED"/>
    <property type="match status" value="1"/>
</dbReference>
<evidence type="ECO:0000256" key="4">
    <source>
        <dbReference type="ARBA" id="ARBA00023136"/>
    </source>
</evidence>
<dbReference type="PROSITE" id="PS50850">
    <property type="entry name" value="MFS"/>
    <property type="match status" value="1"/>
</dbReference>
<evidence type="ECO:0000256" key="2">
    <source>
        <dbReference type="ARBA" id="ARBA00022692"/>
    </source>
</evidence>
<keyword evidence="9" id="KW-1185">Reference proteome</keyword>
<keyword evidence="3 6" id="KW-1133">Transmembrane helix</keyword>
<evidence type="ECO:0000256" key="1">
    <source>
        <dbReference type="ARBA" id="ARBA00004651"/>
    </source>
</evidence>
<keyword evidence="2 6" id="KW-0812">Transmembrane</keyword>
<dbReference type="GO" id="GO:0005886">
    <property type="term" value="C:plasma membrane"/>
    <property type="evidence" value="ECO:0007669"/>
    <property type="project" value="UniProtKB-SubCell"/>
</dbReference>
<reference evidence="8 9" key="1">
    <citation type="submission" date="2014-01" db="EMBL/GenBank/DDBJ databases">
        <title>Actinotalea ferrariae CF5-4.</title>
        <authorList>
            <person name="Chen F."/>
            <person name="Li Y."/>
            <person name="Wang G."/>
        </authorList>
    </citation>
    <scope>NUCLEOTIDE SEQUENCE [LARGE SCALE GENOMIC DNA]</scope>
    <source>
        <strain evidence="8 9">CF5-4</strain>
    </source>
</reference>
<dbReference type="RefSeq" id="WP_245612623.1">
    <property type="nucleotide sequence ID" value="NZ_AXCW01000252.1"/>
</dbReference>
<feature type="transmembrane region" description="Helical" evidence="6">
    <location>
        <begin position="106"/>
        <end position="128"/>
    </location>
</feature>
<feature type="transmembrane region" description="Helical" evidence="6">
    <location>
        <begin position="197"/>
        <end position="219"/>
    </location>
</feature>
<dbReference type="InterPro" id="IPR020846">
    <property type="entry name" value="MFS_dom"/>
</dbReference>
<evidence type="ECO:0000259" key="7">
    <source>
        <dbReference type="PROSITE" id="PS50850"/>
    </source>
</evidence>
<dbReference type="EMBL" id="AXCW01000252">
    <property type="protein sequence ID" value="EYR62383.1"/>
    <property type="molecule type" value="Genomic_DNA"/>
</dbReference>
<comment type="caution">
    <text evidence="8">The sequence shown here is derived from an EMBL/GenBank/DDBJ whole genome shotgun (WGS) entry which is preliminary data.</text>
</comment>
<evidence type="ECO:0000256" key="6">
    <source>
        <dbReference type="SAM" id="Phobius"/>
    </source>
</evidence>